<keyword evidence="5" id="KW-0732">Signal</keyword>
<keyword evidence="2 3" id="KW-0802">TPR repeat</keyword>
<name>A0AAD9JJG5_9ANNE</name>
<sequence length="237" mass="26907">MSIHVWVCLFYIYVLIMQKNRIKEAAHRYQYALKKFPKEGFGDDVRTFRELRVNLLLNLSRCKRKMNDTVGAIDLATKALELKPQSFEAFYTRGRAKRDNRQFTSALHDLQEAVKLAPDNKELQRLVQRLEEECEEKSNQENQSVASTEQSTTSGDGTKSGTSTPIHSQSSVTSLQSQNSFNSLQSPSENSTPAQNFSGQTTPTESSDLDKRNVPDIVPSVREKAILFEKQREETAL</sequence>
<feature type="region of interest" description="Disordered" evidence="4">
    <location>
        <begin position="132"/>
        <end position="223"/>
    </location>
</feature>
<dbReference type="SUPFAM" id="SSF48452">
    <property type="entry name" value="TPR-like"/>
    <property type="match status" value="1"/>
</dbReference>
<dbReference type="PANTHER" id="PTHR11242">
    <property type="entry name" value="ARYL HYDROCARBON RECEPTOR INTERACTING PROTEIN RELATED"/>
    <property type="match status" value="1"/>
</dbReference>
<evidence type="ECO:0000256" key="3">
    <source>
        <dbReference type="PROSITE-ProRule" id="PRU00339"/>
    </source>
</evidence>
<keyword evidence="1" id="KW-0677">Repeat</keyword>
<dbReference type="InterPro" id="IPR011990">
    <property type="entry name" value="TPR-like_helical_dom_sf"/>
</dbReference>
<dbReference type="PANTHER" id="PTHR11242:SF0">
    <property type="entry name" value="TPR_REGION DOMAIN-CONTAINING PROTEIN"/>
    <property type="match status" value="1"/>
</dbReference>
<dbReference type="Gene3D" id="1.25.40.10">
    <property type="entry name" value="Tetratricopeptide repeat domain"/>
    <property type="match status" value="1"/>
</dbReference>
<comment type="caution">
    <text evidence="6">The sequence shown here is derived from an EMBL/GenBank/DDBJ whole genome shotgun (WGS) entry which is preliminary data.</text>
</comment>
<evidence type="ECO:0000256" key="2">
    <source>
        <dbReference type="ARBA" id="ARBA00022803"/>
    </source>
</evidence>
<accession>A0AAD9JJG5</accession>
<gene>
    <name evidence="6" type="ORF">LSH36_284g03076</name>
</gene>
<feature type="compositionally biased region" description="Polar residues" evidence="4">
    <location>
        <begin position="189"/>
        <end position="206"/>
    </location>
</feature>
<evidence type="ECO:0000313" key="7">
    <source>
        <dbReference type="Proteomes" id="UP001208570"/>
    </source>
</evidence>
<dbReference type="SMART" id="SM00028">
    <property type="entry name" value="TPR"/>
    <property type="match status" value="3"/>
</dbReference>
<feature type="signal peptide" evidence="5">
    <location>
        <begin position="1"/>
        <end position="18"/>
    </location>
</feature>
<dbReference type="Proteomes" id="UP001208570">
    <property type="component" value="Unassembled WGS sequence"/>
</dbReference>
<dbReference type="AlphaFoldDB" id="A0AAD9JJG5"/>
<feature type="compositionally biased region" description="Low complexity" evidence="4">
    <location>
        <begin position="151"/>
        <end position="164"/>
    </location>
</feature>
<protein>
    <submittedName>
        <fullName evidence="6">Uncharacterized protein</fullName>
    </submittedName>
</protein>
<dbReference type="InterPro" id="IPR039663">
    <property type="entry name" value="AIP/AIPL1/TTC9"/>
</dbReference>
<evidence type="ECO:0000256" key="1">
    <source>
        <dbReference type="ARBA" id="ARBA00022737"/>
    </source>
</evidence>
<reference evidence="6" key="1">
    <citation type="journal article" date="2023" name="Mol. Biol. Evol.">
        <title>Third-Generation Sequencing Reveals the Adaptive Role of the Epigenome in Three Deep-Sea Polychaetes.</title>
        <authorList>
            <person name="Perez M."/>
            <person name="Aroh O."/>
            <person name="Sun Y."/>
            <person name="Lan Y."/>
            <person name="Juniper S.K."/>
            <person name="Young C.R."/>
            <person name="Angers B."/>
            <person name="Qian P.Y."/>
        </authorList>
    </citation>
    <scope>NUCLEOTIDE SEQUENCE</scope>
    <source>
        <strain evidence="6">P08H-3</strain>
    </source>
</reference>
<feature type="repeat" description="TPR" evidence="3">
    <location>
        <begin position="87"/>
        <end position="120"/>
    </location>
</feature>
<proteinExistence type="predicted"/>
<feature type="chain" id="PRO_5042096335" evidence="5">
    <location>
        <begin position="19"/>
        <end position="237"/>
    </location>
</feature>
<evidence type="ECO:0000313" key="6">
    <source>
        <dbReference type="EMBL" id="KAK2153831.1"/>
    </source>
</evidence>
<keyword evidence="7" id="KW-1185">Reference proteome</keyword>
<evidence type="ECO:0000256" key="5">
    <source>
        <dbReference type="SAM" id="SignalP"/>
    </source>
</evidence>
<organism evidence="6 7">
    <name type="scientific">Paralvinella palmiformis</name>
    <dbReference type="NCBI Taxonomy" id="53620"/>
    <lineage>
        <taxon>Eukaryota</taxon>
        <taxon>Metazoa</taxon>
        <taxon>Spiralia</taxon>
        <taxon>Lophotrochozoa</taxon>
        <taxon>Annelida</taxon>
        <taxon>Polychaeta</taxon>
        <taxon>Sedentaria</taxon>
        <taxon>Canalipalpata</taxon>
        <taxon>Terebellida</taxon>
        <taxon>Terebelliformia</taxon>
        <taxon>Alvinellidae</taxon>
        <taxon>Paralvinella</taxon>
    </lineage>
</organism>
<evidence type="ECO:0000256" key="4">
    <source>
        <dbReference type="SAM" id="MobiDB-lite"/>
    </source>
</evidence>
<dbReference type="InterPro" id="IPR019734">
    <property type="entry name" value="TPR_rpt"/>
</dbReference>
<dbReference type="EMBL" id="JAODUP010000284">
    <property type="protein sequence ID" value="KAK2153831.1"/>
    <property type="molecule type" value="Genomic_DNA"/>
</dbReference>
<dbReference type="PROSITE" id="PS50005">
    <property type="entry name" value="TPR"/>
    <property type="match status" value="1"/>
</dbReference>
<feature type="compositionally biased region" description="Low complexity" evidence="4">
    <location>
        <begin position="174"/>
        <end position="188"/>
    </location>
</feature>